<feature type="domain" description="Smf/DprA SLOG" evidence="2">
    <location>
        <begin position="95"/>
        <end position="323"/>
    </location>
</feature>
<dbReference type="PANTHER" id="PTHR43022">
    <property type="entry name" value="PROTEIN SMF"/>
    <property type="match status" value="1"/>
</dbReference>
<reference evidence="3" key="1">
    <citation type="submission" date="2020-05" db="EMBL/GenBank/DDBJ databases">
        <authorList>
            <person name="Chiriac C."/>
            <person name="Salcher M."/>
            <person name="Ghai R."/>
            <person name="Kavagutti S V."/>
        </authorList>
    </citation>
    <scope>NUCLEOTIDE SEQUENCE</scope>
</reference>
<dbReference type="InterPro" id="IPR003488">
    <property type="entry name" value="DprA"/>
</dbReference>
<dbReference type="InterPro" id="IPR057666">
    <property type="entry name" value="DrpA_SLOG"/>
</dbReference>
<protein>
    <submittedName>
        <fullName evidence="3">Unannotated protein</fullName>
    </submittedName>
</protein>
<accession>A0A6J6FWP6</accession>
<name>A0A6J6FWP6_9ZZZZ</name>
<dbReference type="Gene3D" id="3.40.50.450">
    <property type="match status" value="1"/>
</dbReference>
<organism evidence="3">
    <name type="scientific">freshwater metagenome</name>
    <dbReference type="NCBI Taxonomy" id="449393"/>
    <lineage>
        <taxon>unclassified sequences</taxon>
        <taxon>metagenomes</taxon>
        <taxon>ecological metagenomes</taxon>
    </lineage>
</organism>
<dbReference type="SUPFAM" id="SSF102405">
    <property type="entry name" value="MCP/YpsA-like"/>
    <property type="match status" value="1"/>
</dbReference>
<evidence type="ECO:0000256" key="1">
    <source>
        <dbReference type="ARBA" id="ARBA00006525"/>
    </source>
</evidence>
<proteinExistence type="inferred from homology"/>
<dbReference type="AlphaFoldDB" id="A0A6J6FWP6"/>
<comment type="similarity">
    <text evidence="1">Belongs to the DprA/Smf family.</text>
</comment>
<sequence length="404" mass="43658">MHSVNSAFKNCLSRDQIAAAALCALPKIGPKRLMTLLKHHDPQTAWAVVQGRAKPNEVVEAMLRVEGLVTLLRHRATQDLQDQIEQRCIRSGIKITIFGDENYPRALIADLAPPAVLFYFGDLSALNNRRVGMVGTRSATASGRYLASHIAHDLATNDVCVVSGLARGIDAWAHRGALRALESRTISPLTSRPAGRPAEQTLGRPVGVVASGLDVVYPLENAQLWQDIATQGALISESAPGSPPEAFRFPLRNRILAALSEVLVVVESRDTGGSMITVDEAQKRDVTVLAVPGSPRNIASNGTNQLIQQGCLPIIGAQDVLVALGLDNRRAQENIYDPRVRLSTSDQSLISMMAGSPFTFDDFVIRSDLATIDAAVALGRLEALGWIIGNSGWWEVIEVRQPLH</sequence>
<dbReference type="EMBL" id="CAEZUN010000015">
    <property type="protein sequence ID" value="CAB4593486.1"/>
    <property type="molecule type" value="Genomic_DNA"/>
</dbReference>
<gene>
    <name evidence="3" type="ORF">UFOPK1826_00193</name>
</gene>
<evidence type="ECO:0000313" key="3">
    <source>
        <dbReference type="EMBL" id="CAB4593486.1"/>
    </source>
</evidence>
<dbReference type="PANTHER" id="PTHR43022:SF1">
    <property type="entry name" value="PROTEIN SMF"/>
    <property type="match status" value="1"/>
</dbReference>
<dbReference type="GO" id="GO:0009294">
    <property type="term" value="P:DNA-mediated transformation"/>
    <property type="evidence" value="ECO:0007669"/>
    <property type="project" value="InterPro"/>
</dbReference>
<evidence type="ECO:0000259" key="2">
    <source>
        <dbReference type="Pfam" id="PF02481"/>
    </source>
</evidence>
<dbReference type="Pfam" id="PF02481">
    <property type="entry name" value="DNA_processg_A"/>
    <property type="match status" value="1"/>
</dbReference>